<dbReference type="GO" id="GO:0016887">
    <property type="term" value="F:ATP hydrolysis activity"/>
    <property type="evidence" value="ECO:0007669"/>
    <property type="project" value="InterPro"/>
</dbReference>
<organism evidence="3 4">
    <name type="scientific">Pseudomonas oryzihabitans</name>
    <dbReference type="NCBI Taxonomy" id="47885"/>
    <lineage>
        <taxon>Bacteria</taxon>
        <taxon>Pseudomonadati</taxon>
        <taxon>Pseudomonadota</taxon>
        <taxon>Gammaproteobacteria</taxon>
        <taxon>Pseudomonadales</taxon>
        <taxon>Pseudomonadaceae</taxon>
        <taxon>Pseudomonas</taxon>
    </lineage>
</organism>
<dbReference type="Gene3D" id="3.40.50.300">
    <property type="entry name" value="P-loop containing nucleotide triphosphate hydrolases"/>
    <property type="match status" value="1"/>
</dbReference>
<dbReference type="Pfam" id="PF00437">
    <property type="entry name" value="T2SSE"/>
    <property type="match status" value="1"/>
</dbReference>
<reference evidence="3 4" key="1">
    <citation type="submission" date="2017-06" db="EMBL/GenBank/DDBJ databases">
        <title>Evolution towards high GC content and high-temperature stress adaptation in endophytic Pseudomonas oryzihabitans impacted its plant-growth promoting traits.</title>
        <authorList>
            <person name="Nascimento F.X."/>
        </authorList>
    </citation>
    <scope>NUCLEOTIDE SEQUENCE [LARGE SCALE GENOMIC DNA]</scope>
    <source>
        <strain evidence="3 4">MS8</strain>
    </source>
</reference>
<evidence type="ECO:0000313" key="4">
    <source>
        <dbReference type="Proteomes" id="UP000250579"/>
    </source>
</evidence>
<dbReference type="PANTHER" id="PTHR30486:SF6">
    <property type="entry name" value="TYPE IV PILUS RETRACTATION ATPASE PILT"/>
    <property type="match status" value="1"/>
</dbReference>
<name>A0A2Z5ADB9_9PSED</name>
<evidence type="ECO:0000259" key="2">
    <source>
        <dbReference type="Pfam" id="PF00437"/>
    </source>
</evidence>
<dbReference type="InterPro" id="IPR050921">
    <property type="entry name" value="T4SS_GSP_E_ATPase"/>
</dbReference>
<sequence>MSLITQANFVDLFLGPDFSDVKGLDGSGSRRDSAPAAWSDELQALREQCLATILDHGDPEFSLVQDGIVLRVTQIKDAFAQDVFIIRKSNAQIRPFHLLGFPEPLANAMLSDQVRGLVVFCGEMGTGKTSSAASLIAARLQECGGTALAIEDPAETNLNGLHGQGRCIQMQVSRRTGGYEEALLRALRTGADMILIGEIRDTATAVQAVRAAINGVFVVCTFHAGSPTQALDRVLALASNEIKNAREILAQGLVAVVAQTLETQKDRRILKVRSLLLTEADGPAIREKIRKNEISSLDQDIENQSTRSLWA</sequence>
<dbReference type="PANTHER" id="PTHR30486">
    <property type="entry name" value="TWITCHING MOTILITY PROTEIN PILT"/>
    <property type="match status" value="1"/>
</dbReference>
<dbReference type="AlphaFoldDB" id="A0A2Z5ADB9"/>
<dbReference type="InterPro" id="IPR001482">
    <property type="entry name" value="T2SS/T4SS_dom"/>
</dbReference>
<feature type="domain" description="Bacterial type II secretion system protein E" evidence="2">
    <location>
        <begin position="86"/>
        <end position="263"/>
    </location>
</feature>
<dbReference type="EMBL" id="CP022198">
    <property type="protein sequence ID" value="AXA68888.1"/>
    <property type="molecule type" value="Genomic_DNA"/>
</dbReference>
<protein>
    <submittedName>
        <fullName evidence="3">Twitching motility protein PilT</fullName>
    </submittedName>
</protein>
<evidence type="ECO:0000313" key="3">
    <source>
        <dbReference type="EMBL" id="AXA68888.1"/>
    </source>
</evidence>
<gene>
    <name evidence="3" type="ORF">CE139_24830</name>
</gene>
<accession>A0A2Z5ADB9</accession>
<dbReference type="InterPro" id="IPR027417">
    <property type="entry name" value="P-loop_NTPase"/>
</dbReference>
<dbReference type="Proteomes" id="UP000250579">
    <property type="component" value="Chromosome"/>
</dbReference>
<dbReference type="SUPFAM" id="SSF52540">
    <property type="entry name" value="P-loop containing nucleoside triphosphate hydrolases"/>
    <property type="match status" value="1"/>
</dbReference>
<comment type="similarity">
    <text evidence="1">Belongs to the GSP E family.</text>
</comment>
<dbReference type="RefSeq" id="WP_208693053.1">
    <property type="nucleotide sequence ID" value="NZ_CP022198.1"/>
</dbReference>
<proteinExistence type="inferred from homology"/>
<evidence type="ECO:0000256" key="1">
    <source>
        <dbReference type="ARBA" id="ARBA00006611"/>
    </source>
</evidence>